<dbReference type="NCBIfam" id="TIGR01484">
    <property type="entry name" value="HAD-SF-IIB"/>
    <property type="match status" value="1"/>
</dbReference>
<dbReference type="InterPro" id="IPR000150">
    <property type="entry name" value="Cof"/>
</dbReference>
<gene>
    <name evidence="1" type="ordered locus">SSUBM407_0756</name>
</gene>
<dbReference type="InterPro" id="IPR023214">
    <property type="entry name" value="HAD_sf"/>
</dbReference>
<dbReference type="HOGENOM" id="CLU_044146_5_0_9"/>
<keyword evidence="2" id="KW-1185">Reference proteome</keyword>
<dbReference type="AlphaFoldDB" id="A0A0H3MUK4"/>
<dbReference type="CDD" id="cd07518">
    <property type="entry name" value="HAD_YbiV-Like"/>
    <property type="match status" value="1"/>
</dbReference>
<dbReference type="EMBL" id="FM252032">
    <property type="protein sequence ID" value="CAZ55588.1"/>
    <property type="molecule type" value="Genomic_DNA"/>
</dbReference>
<organism evidence="1 2">
    <name type="scientific">Streptococcus suis (strain BM407)</name>
    <dbReference type="NCBI Taxonomy" id="568814"/>
    <lineage>
        <taxon>Bacteria</taxon>
        <taxon>Bacillati</taxon>
        <taxon>Bacillota</taxon>
        <taxon>Bacilli</taxon>
        <taxon>Lactobacillales</taxon>
        <taxon>Streptococcaceae</taxon>
        <taxon>Streptococcus</taxon>
    </lineage>
</organism>
<dbReference type="RefSeq" id="WP_012027151.1">
    <property type="nucleotide sequence ID" value="NC_012926.1"/>
</dbReference>
<dbReference type="KEGG" id="ssb:SSUBM407_0756"/>
<accession>A0A0H3MUK4</accession>
<dbReference type="Pfam" id="PF08282">
    <property type="entry name" value="Hydrolase_3"/>
    <property type="match status" value="1"/>
</dbReference>
<dbReference type="Gene3D" id="3.30.1240.10">
    <property type="match status" value="1"/>
</dbReference>
<sequence length="269" mass="30344">MINKIYASDMDGTFLREDHSFDKERFRRILNQFKEKGYLFVAASGRSMQSLKLVFEDFVDEIGFVAENGSIVEYQGQTIFMDDPISPEIYLPIIAGIDAGPFGSSRSMVLSGLENFYLLKNAEPQFLEAMTNYYAHFRLVDTFEEVREEIIKINAKFSPEEMDDARRWLNDTFEGVTAMTTGFDNIDIIPNGSNKSVGLSHLCAHFGITRQDVVAFGDNQNDLDMFDFAGLALATENAREEVKAQADWMIGHCNDGAVLAYLEEEVNGN</sequence>
<evidence type="ECO:0000313" key="1">
    <source>
        <dbReference type="EMBL" id="CAZ55588.1"/>
    </source>
</evidence>
<dbReference type="NCBIfam" id="TIGR00099">
    <property type="entry name" value="Cof-subfamily"/>
    <property type="match status" value="1"/>
</dbReference>
<protein>
    <submittedName>
        <fullName evidence="1">HAD superfamily hydrolase-like protein</fullName>
    </submittedName>
</protein>
<dbReference type="SUPFAM" id="SSF56784">
    <property type="entry name" value="HAD-like"/>
    <property type="match status" value="1"/>
</dbReference>
<dbReference type="SFLD" id="SFLDS00003">
    <property type="entry name" value="Haloacid_Dehalogenase"/>
    <property type="match status" value="1"/>
</dbReference>
<dbReference type="Gene3D" id="3.40.50.1000">
    <property type="entry name" value="HAD superfamily/HAD-like"/>
    <property type="match status" value="1"/>
</dbReference>
<dbReference type="Proteomes" id="UP000009077">
    <property type="component" value="Chromosome"/>
</dbReference>
<dbReference type="GO" id="GO:0000287">
    <property type="term" value="F:magnesium ion binding"/>
    <property type="evidence" value="ECO:0007669"/>
    <property type="project" value="TreeGrafter"/>
</dbReference>
<evidence type="ECO:0000313" key="2">
    <source>
        <dbReference type="Proteomes" id="UP000009077"/>
    </source>
</evidence>
<dbReference type="PANTHER" id="PTHR10000:SF53">
    <property type="entry name" value="5-AMINO-6-(5-PHOSPHO-D-RIBITYLAMINO)URACIL PHOSPHATASE YBJI-RELATED"/>
    <property type="match status" value="1"/>
</dbReference>
<dbReference type="GO" id="GO:0016791">
    <property type="term" value="F:phosphatase activity"/>
    <property type="evidence" value="ECO:0007669"/>
    <property type="project" value="TreeGrafter"/>
</dbReference>
<dbReference type="InterPro" id="IPR036412">
    <property type="entry name" value="HAD-like_sf"/>
</dbReference>
<dbReference type="SFLD" id="SFLDG01140">
    <property type="entry name" value="C2.B:_Phosphomannomutase_and_P"/>
    <property type="match status" value="1"/>
</dbReference>
<reference evidence="1 2" key="1">
    <citation type="journal article" date="2009" name="PLoS ONE">
        <title>Rapid evolution of virulence and drug resistance in the emerging zoonotic pathogen Streptococcus suis.</title>
        <authorList>
            <person name="Holden M.T.G."/>
            <person name="Hauser H."/>
            <person name="Sanders M."/>
            <person name="Ngo T.H."/>
            <person name="Cherevach I."/>
            <person name="Cronin A."/>
            <person name="Goodhead I."/>
            <person name="Mungall K."/>
            <person name="Quail M.A."/>
            <person name="Price C."/>
            <person name="Rabbinowitsch E."/>
            <person name="Sharp S."/>
            <person name="Croucher N.J."/>
            <person name="Chieu T.B."/>
            <person name="Mai N.T.H."/>
            <person name="Diep T.S."/>
            <person name="Chinh N.T."/>
            <person name="Kehoe M."/>
            <person name="Leigh J.A."/>
            <person name="Ward P.N."/>
            <person name="Dowson C.G."/>
            <person name="Whatmore A.M."/>
            <person name="Chanter N."/>
            <person name="Iversen P."/>
            <person name="Gottschalk M."/>
            <person name="Slater J.D."/>
            <person name="Smith H.E."/>
            <person name="Spratt B.G."/>
            <person name="Xu J."/>
            <person name="Ye C."/>
            <person name="Bentley S."/>
            <person name="Barrell B.G."/>
            <person name="Schultsz C."/>
            <person name="Maskell D.J."/>
            <person name="Parkhill J."/>
        </authorList>
    </citation>
    <scope>NUCLEOTIDE SEQUENCE [LARGE SCALE GENOMIC DNA]</scope>
    <source>
        <strain evidence="1 2">BM407</strain>
    </source>
</reference>
<name>A0A0H3MUK4_STRS4</name>
<keyword evidence="1" id="KW-0378">Hydrolase</keyword>
<dbReference type="PANTHER" id="PTHR10000">
    <property type="entry name" value="PHOSPHOSERINE PHOSPHATASE"/>
    <property type="match status" value="1"/>
</dbReference>
<dbReference type="PATRIC" id="fig|568814.3.peg.781"/>
<proteinExistence type="predicted"/>
<dbReference type="InterPro" id="IPR006379">
    <property type="entry name" value="HAD-SF_hydro_IIB"/>
</dbReference>
<dbReference type="GO" id="GO:0005829">
    <property type="term" value="C:cytosol"/>
    <property type="evidence" value="ECO:0007669"/>
    <property type="project" value="TreeGrafter"/>
</dbReference>
<dbReference type="GeneID" id="8153635"/>